<dbReference type="InterPro" id="IPR032675">
    <property type="entry name" value="LRR_dom_sf"/>
</dbReference>
<dbReference type="InterPro" id="IPR055414">
    <property type="entry name" value="LRR_R13L4/SHOC2-like"/>
</dbReference>
<feature type="compositionally biased region" description="Basic and acidic residues" evidence="3">
    <location>
        <begin position="668"/>
        <end position="677"/>
    </location>
</feature>
<dbReference type="SMR" id="A0A3P6F382"/>
<organism evidence="5">
    <name type="scientific">Brassica oleracea</name>
    <name type="common">Wild cabbage</name>
    <dbReference type="NCBI Taxonomy" id="3712"/>
    <lineage>
        <taxon>Eukaryota</taxon>
        <taxon>Viridiplantae</taxon>
        <taxon>Streptophyta</taxon>
        <taxon>Embryophyta</taxon>
        <taxon>Tracheophyta</taxon>
        <taxon>Spermatophyta</taxon>
        <taxon>Magnoliopsida</taxon>
        <taxon>eudicotyledons</taxon>
        <taxon>Gunneridae</taxon>
        <taxon>Pentapetalae</taxon>
        <taxon>rosids</taxon>
        <taxon>malvids</taxon>
        <taxon>Brassicales</taxon>
        <taxon>Brassicaceae</taxon>
        <taxon>Brassiceae</taxon>
        <taxon>Brassica</taxon>
    </lineage>
</organism>
<evidence type="ECO:0000256" key="3">
    <source>
        <dbReference type="SAM" id="MobiDB-lite"/>
    </source>
</evidence>
<dbReference type="InterPro" id="IPR036388">
    <property type="entry name" value="WH-like_DNA-bd_sf"/>
</dbReference>
<feature type="compositionally biased region" description="Basic and acidic residues" evidence="3">
    <location>
        <begin position="1202"/>
        <end position="1214"/>
    </location>
</feature>
<feature type="compositionally biased region" description="Basic and acidic residues" evidence="3">
    <location>
        <begin position="629"/>
        <end position="648"/>
    </location>
</feature>
<feature type="region of interest" description="Disordered" evidence="3">
    <location>
        <begin position="29"/>
        <end position="69"/>
    </location>
</feature>
<dbReference type="Gene3D" id="3.80.10.10">
    <property type="entry name" value="Ribonuclease Inhibitor"/>
    <property type="match status" value="1"/>
</dbReference>
<feature type="compositionally biased region" description="Basic and acidic residues" evidence="3">
    <location>
        <begin position="595"/>
        <end position="620"/>
    </location>
</feature>
<feature type="region of interest" description="Disordered" evidence="3">
    <location>
        <begin position="574"/>
        <end position="1221"/>
    </location>
</feature>
<gene>
    <name evidence="5" type="ORF">BOLC7T43399H</name>
</gene>
<dbReference type="PANTHER" id="PTHR23155">
    <property type="entry name" value="DISEASE RESISTANCE PROTEIN RP"/>
    <property type="match status" value="1"/>
</dbReference>
<feature type="compositionally biased region" description="Basic and acidic residues" evidence="3">
    <location>
        <begin position="688"/>
        <end position="1177"/>
    </location>
</feature>
<dbReference type="SUPFAM" id="SSF52058">
    <property type="entry name" value="L domain-like"/>
    <property type="match status" value="1"/>
</dbReference>
<dbReference type="Pfam" id="PF23598">
    <property type="entry name" value="LRR_14"/>
    <property type="match status" value="1"/>
</dbReference>
<keyword evidence="1" id="KW-0677">Repeat</keyword>
<protein>
    <recommendedName>
        <fullName evidence="4">Disease resistance R13L4/SHOC-2-like LRR domain-containing protein</fullName>
    </recommendedName>
</protein>
<sequence>MAQKCTIDQIKDVLSDLQSQLDAIKESKKDTVLDLQSELDAPTQSEKDNVVDKNEEPVDKPVEEKRTQSSSWWGRIRETVKKGFRVKKESSAYASDNGEGSQGQDQEEANLEILKLQNDIRQMKAAFEKLAHFQSNISKSLEIEVPSNKLRAILLKTDSAKSRARDLKEIRRKVLNLKGQIPSLLKKQSSIGLSVTDSQTSEENGQIVETGSDILLPGLHVSDDFKHSSAFEEVVETFEVLEFTYMLCLLSFAVFPENKEVKKTMLMYWWIGEGFISYEDSENTVTRILDELSRKGLVEPAEDERKLKTGGYKMDPHVHAAVVYLASRNGLGLFDLYSERKLKMQCSESHNVCLVKRSSLQPEAKASKMPLKDMNSIFNSSERYPDFTFKWFPEMDSLKVLYLGRWERTAKRHIEVESTEFLKDIKSLKNLRLASFQGISRIENLKKLPCSLPRLVILDLRACYNLEGLPEDIGSLESLIYLDVSECYMLDRMPREISRLKTLQVLKGFVISQSDNEKECAVKHLANLRKLSITVNRYQFKVEDFMESLKDLKQLESLKIAWGARFRYEEEWGKGGQLEETDEAKGSTETANEENPPKEGNDEKKGQTNEESLKADKVVDGDEGNAAQEEGKKQDKVDAEKSRSEDGVIKASPSSESTNKSDTVNPEEGMKRDEVSSKPDMVTEGDEKDTVKSKPDDHQSGDKPEEKRDGEEDKTEGEKKDEVKADVSEVDKKTSTPQEESKDTIQSNPDDHQRGEKQEEKRDGEEDKTEGEKKDEVKPEISEVDKKTSPPQEESKETVTSKPDDHQRGEKQEEKRDIIEKANTKGEVKAENSKPDKVDEKTSPAQESKDTMIQSKADDHQRGDNQEEKRDIIEEANTKDEVKAENSKPDKVDEKTSPPQESKDTMIQSKPDDHQRGEKQEEKRDIIEEANTKDEVKAENSKPDKVDEKTSPAQESKDTMIQSKADDHQRGDNQEEKRDIIEEEGKKKDEVKAENSKPDKVDKKTSPAQESKDTMIQSKADDHQRGDNQEEKRDIIEEEGKKKDEVKAENSKPDKVDKKTSPAQESKDTMIQSKPDDHQRGEKQEEKRDIIEEEGKKKDEVKAEMSKPDKVDKKTSPAQESKDAMIQSKADDHQENSKDGEKIKAALKKPNDEGEAKTQKLDKNKLGKKVSFSEEPRAPVQKKQAIKESGSRKSKLFNMTRTETKKHGKGRQEDSGIGTSKLPSSLRKLELECYPEKNPPVWLNPKTLDKLEKLSIKGGSLSRFSDKPSNAENKCSVQILRLKYLHEFKAEWKDLQGLFPQLKLLEKFKCPEVAFCPTDGNGVWRSQP</sequence>
<name>A0A3P6F382_BRAOL</name>
<evidence type="ECO:0000313" key="5">
    <source>
        <dbReference type="EMBL" id="VDD37839.1"/>
    </source>
</evidence>
<feature type="compositionally biased region" description="Basic and acidic residues" evidence="3">
    <location>
        <begin position="45"/>
        <end position="67"/>
    </location>
</feature>
<reference evidence="5" key="1">
    <citation type="submission" date="2018-11" db="EMBL/GenBank/DDBJ databases">
        <authorList>
            <consortium name="Genoscope - CEA"/>
            <person name="William W."/>
        </authorList>
    </citation>
    <scope>NUCLEOTIDE SEQUENCE</scope>
</reference>
<dbReference type="EMBL" id="LR031876">
    <property type="protein sequence ID" value="VDD37839.1"/>
    <property type="molecule type" value="Genomic_DNA"/>
</dbReference>
<evidence type="ECO:0000256" key="2">
    <source>
        <dbReference type="ARBA" id="ARBA00022821"/>
    </source>
</evidence>
<evidence type="ECO:0000256" key="1">
    <source>
        <dbReference type="ARBA" id="ARBA00022737"/>
    </source>
</evidence>
<evidence type="ECO:0000259" key="4">
    <source>
        <dbReference type="Pfam" id="PF23598"/>
    </source>
</evidence>
<accession>A0A3P6F382</accession>
<dbReference type="PANTHER" id="PTHR23155:SF1076">
    <property type="entry name" value="LEUCINE-RICH REPEAT (LRR) FAMILY PROTEIN-RELATED"/>
    <property type="match status" value="1"/>
</dbReference>
<dbReference type="InterPro" id="IPR044974">
    <property type="entry name" value="Disease_R_plants"/>
</dbReference>
<feature type="compositionally biased region" description="Polar residues" evidence="3">
    <location>
        <begin position="652"/>
        <end position="664"/>
    </location>
</feature>
<keyword evidence="2" id="KW-0611">Plant defense</keyword>
<feature type="domain" description="Disease resistance R13L4/SHOC-2-like LRR" evidence="4">
    <location>
        <begin position="397"/>
        <end position="580"/>
    </location>
</feature>
<dbReference type="GO" id="GO:0098542">
    <property type="term" value="P:defense response to other organism"/>
    <property type="evidence" value="ECO:0007669"/>
    <property type="project" value="TreeGrafter"/>
</dbReference>
<dbReference type="Gene3D" id="1.10.10.10">
    <property type="entry name" value="Winged helix-like DNA-binding domain superfamily/Winged helix DNA-binding domain"/>
    <property type="match status" value="1"/>
</dbReference>
<proteinExistence type="predicted"/>